<dbReference type="AlphaFoldDB" id="A0A4P9UQC8"/>
<keyword evidence="1" id="KW-1133">Transmembrane helix</keyword>
<sequence>MTLSTNIKIAIFMSVLTAILIMPGAAFWLLESIVIGMFEVLELALDEVVEHLFHTSRHTTQVIVFYIMWGLFIGAGYWLYRYSKRLYFNAKTEFPDWWFKTREQATLNWQELPFSKKIKMISGCSLGAAFVAIIVL</sequence>
<keyword evidence="3" id="KW-1185">Reference proteome</keyword>
<dbReference type="EMBL" id="CP035467">
    <property type="protein sequence ID" value="QCW83618.1"/>
    <property type="molecule type" value="Genomic_DNA"/>
</dbReference>
<organism evidence="2 3">
    <name type="scientific">Methylotuvimicrobium buryatense</name>
    <name type="common">Methylomicrobium buryatense</name>
    <dbReference type="NCBI Taxonomy" id="95641"/>
    <lineage>
        <taxon>Bacteria</taxon>
        <taxon>Pseudomonadati</taxon>
        <taxon>Pseudomonadota</taxon>
        <taxon>Gammaproteobacteria</taxon>
        <taxon>Methylococcales</taxon>
        <taxon>Methylococcaceae</taxon>
        <taxon>Methylotuvimicrobium</taxon>
    </lineage>
</organism>
<keyword evidence="1" id="KW-0472">Membrane</keyword>
<evidence type="ECO:0000256" key="1">
    <source>
        <dbReference type="SAM" id="Phobius"/>
    </source>
</evidence>
<evidence type="ECO:0000313" key="3">
    <source>
        <dbReference type="Proteomes" id="UP000305881"/>
    </source>
</evidence>
<accession>A0A4P9UQC8</accession>
<dbReference type="OrthoDB" id="5568809at2"/>
<protein>
    <submittedName>
        <fullName evidence="2">Uncharacterized protein</fullName>
    </submittedName>
</protein>
<evidence type="ECO:0000313" key="2">
    <source>
        <dbReference type="EMBL" id="QCW83618.1"/>
    </source>
</evidence>
<gene>
    <name evidence="2" type="ORF">EQU24_16255</name>
</gene>
<reference evidence="3" key="1">
    <citation type="journal article" date="2019" name="J. Bacteriol.">
        <title>A Mutagenic Screen Identifies a TonB-Dependent Receptor Required for the Lanthanide Metal Switch in the Type I Methanotroph 'Methylotuvimicrobium buryatense' 5GB1C.</title>
        <authorList>
            <person name="Groom J.D."/>
            <person name="Ford S.M."/>
            <person name="Pesesky M.W."/>
            <person name="Lidstrom M.E."/>
        </authorList>
    </citation>
    <scope>NUCLEOTIDE SEQUENCE [LARGE SCALE GENOMIC DNA]</scope>
    <source>
        <strain evidence="3">5GB1C</strain>
    </source>
</reference>
<keyword evidence="1" id="KW-0812">Transmembrane</keyword>
<dbReference type="KEGG" id="mbur:EQU24_16255"/>
<feature type="transmembrane region" description="Helical" evidence="1">
    <location>
        <begin position="12"/>
        <end position="38"/>
    </location>
</feature>
<feature type="transmembrane region" description="Helical" evidence="1">
    <location>
        <begin position="58"/>
        <end position="80"/>
    </location>
</feature>
<proteinExistence type="predicted"/>
<name>A0A4P9UQC8_METBY</name>
<dbReference type="Proteomes" id="UP000305881">
    <property type="component" value="Chromosome"/>
</dbReference>
<dbReference type="RefSeq" id="WP_138767200.1">
    <property type="nucleotide sequence ID" value="NZ_CP035467.1"/>
</dbReference>